<comment type="caution">
    <text evidence="7">The sequence shown here is derived from an EMBL/GenBank/DDBJ whole genome shotgun (WGS) entry which is preliminary data.</text>
</comment>
<dbReference type="PANTHER" id="PTHR12663">
    <property type="entry name" value="ANDROGEN INDUCED INHIBITOR OF PROLIFERATION AS3 / PDS5-RELATED"/>
    <property type="match status" value="1"/>
</dbReference>
<dbReference type="InterPro" id="IPR016024">
    <property type="entry name" value="ARM-type_fold"/>
</dbReference>
<reference evidence="7 8" key="1">
    <citation type="submission" date="2021-06" db="EMBL/GenBank/DDBJ databases">
        <authorList>
            <person name="Palmer J.M."/>
        </authorList>
    </citation>
    <scope>NUCLEOTIDE SEQUENCE [LARGE SCALE GENOMIC DNA]</scope>
    <source>
        <strain evidence="7 8">GA_2019</strain>
        <tissue evidence="7">Muscle</tissue>
    </source>
</reference>
<accession>A0ABV0MP40</accession>
<dbReference type="Gene3D" id="1.25.10.10">
    <property type="entry name" value="Leucine-rich Repeat Variant"/>
    <property type="match status" value="1"/>
</dbReference>
<comment type="subcellular location">
    <subcellularLocation>
        <location evidence="1">Nucleus</location>
    </subcellularLocation>
</comment>
<evidence type="ECO:0000256" key="5">
    <source>
        <dbReference type="ARBA" id="ARBA00023242"/>
    </source>
</evidence>
<keyword evidence="6" id="KW-0131">Cell cycle</keyword>
<dbReference type="InterPro" id="IPR011989">
    <property type="entry name" value="ARM-like"/>
</dbReference>
<name>A0ABV0MP40_9TELE</name>
<evidence type="ECO:0000256" key="2">
    <source>
        <dbReference type="ARBA" id="ARBA00022618"/>
    </source>
</evidence>
<keyword evidence="8" id="KW-1185">Reference proteome</keyword>
<evidence type="ECO:0000256" key="4">
    <source>
        <dbReference type="ARBA" id="ARBA00022776"/>
    </source>
</evidence>
<dbReference type="Proteomes" id="UP001476798">
    <property type="component" value="Unassembled WGS sequence"/>
</dbReference>
<evidence type="ECO:0000313" key="8">
    <source>
        <dbReference type="Proteomes" id="UP001476798"/>
    </source>
</evidence>
<evidence type="ECO:0000313" key="7">
    <source>
        <dbReference type="EMBL" id="MEQ2160870.1"/>
    </source>
</evidence>
<keyword evidence="3" id="KW-0677">Repeat</keyword>
<organism evidence="7 8">
    <name type="scientific">Goodea atripinnis</name>
    <dbReference type="NCBI Taxonomy" id="208336"/>
    <lineage>
        <taxon>Eukaryota</taxon>
        <taxon>Metazoa</taxon>
        <taxon>Chordata</taxon>
        <taxon>Craniata</taxon>
        <taxon>Vertebrata</taxon>
        <taxon>Euteleostomi</taxon>
        <taxon>Actinopterygii</taxon>
        <taxon>Neopterygii</taxon>
        <taxon>Teleostei</taxon>
        <taxon>Neoteleostei</taxon>
        <taxon>Acanthomorphata</taxon>
        <taxon>Ovalentaria</taxon>
        <taxon>Atherinomorphae</taxon>
        <taxon>Cyprinodontiformes</taxon>
        <taxon>Goodeidae</taxon>
        <taxon>Goodea</taxon>
    </lineage>
</organism>
<evidence type="ECO:0000256" key="3">
    <source>
        <dbReference type="ARBA" id="ARBA00022737"/>
    </source>
</evidence>
<proteinExistence type="predicted"/>
<gene>
    <name evidence="7" type="ORF">GOODEAATRI_003901</name>
</gene>
<dbReference type="PANTHER" id="PTHR12663:SF2">
    <property type="entry name" value="SISTER CHROMATID COHESION PROTEIN PDS5 HOMOLOG A"/>
    <property type="match status" value="1"/>
</dbReference>
<keyword evidence="5" id="KW-0539">Nucleus</keyword>
<evidence type="ECO:0000256" key="1">
    <source>
        <dbReference type="ARBA" id="ARBA00004123"/>
    </source>
</evidence>
<sequence>MTTLVYVLNQMVVKTYMDMDQDSEEEKQQYLGLALHLASEFFLRNPNKDVRLLVACCLADIFRIYAPEAPYTSHDKLKVLVMGKSSVSDLSEHVFDLIQELFAIDPMLLTSVMPQLEFKLKSNDGEERLAVVRLLAKLFGAKDSELASQNRPLWQCFLGRFNDIHVPVRLECVKFASHCLMNHPDLAKDLTEYLKVRSHDPEEAIRHDVIVTIINAGKKDLNLVNDQLLGFVRERTLDKRVGR</sequence>
<keyword evidence="2" id="KW-0132">Cell division</keyword>
<evidence type="ECO:0000256" key="6">
    <source>
        <dbReference type="ARBA" id="ARBA00023306"/>
    </source>
</evidence>
<dbReference type="EMBL" id="JAHRIO010010153">
    <property type="protein sequence ID" value="MEQ2160870.1"/>
    <property type="molecule type" value="Genomic_DNA"/>
</dbReference>
<keyword evidence="4" id="KW-0498">Mitosis</keyword>
<dbReference type="InterPro" id="IPR039776">
    <property type="entry name" value="Pds5"/>
</dbReference>
<dbReference type="Pfam" id="PF20168">
    <property type="entry name" value="PDS5"/>
    <property type="match status" value="2"/>
</dbReference>
<protein>
    <submittedName>
        <fullName evidence="7">Uncharacterized protein</fullName>
    </submittedName>
</protein>
<dbReference type="SUPFAM" id="SSF48371">
    <property type="entry name" value="ARM repeat"/>
    <property type="match status" value="1"/>
</dbReference>